<protein>
    <submittedName>
        <fullName evidence="1">Uncharacterized protein</fullName>
    </submittedName>
</protein>
<dbReference type="AlphaFoldDB" id="A0A061FUC7"/>
<accession>A0A061FUC7</accession>
<dbReference type="InParanoid" id="A0A061FUC7"/>
<gene>
    <name evidence="1" type="ORF">TCM_043000</name>
</gene>
<proteinExistence type="predicted"/>
<sequence>MRWLLGPPSSSETSLGLSSAQGRTAIFRLSFAMDDGWMLLVCARPVSSLLVVFDAGAAFLSACSPSVKGVLANWRRLFLESTRVLGCSFLLHD</sequence>
<dbReference type="Gramene" id="EOY18404">
    <property type="protein sequence ID" value="EOY18404"/>
    <property type="gene ID" value="TCM_043000"/>
</dbReference>
<dbReference type="HOGENOM" id="CLU_2403927_0_0_1"/>
<keyword evidence="2" id="KW-1185">Reference proteome</keyword>
<dbReference type="Proteomes" id="UP000026915">
    <property type="component" value="Chromosome 10"/>
</dbReference>
<name>A0A061FUC7_THECC</name>
<reference evidence="1 2" key="1">
    <citation type="journal article" date="2013" name="Genome Biol.">
        <title>The genome sequence of the most widely cultivated cacao type and its use to identify candidate genes regulating pod color.</title>
        <authorList>
            <person name="Motamayor J.C."/>
            <person name="Mockaitis K."/>
            <person name="Schmutz J."/>
            <person name="Haiminen N."/>
            <person name="Iii D.L."/>
            <person name="Cornejo O."/>
            <person name="Findley S.D."/>
            <person name="Zheng P."/>
            <person name="Utro F."/>
            <person name="Royaert S."/>
            <person name="Saski C."/>
            <person name="Jenkins J."/>
            <person name="Podicheti R."/>
            <person name="Zhao M."/>
            <person name="Scheffler B.E."/>
            <person name="Stack J.C."/>
            <person name="Feltus F.A."/>
            <person name="Mustiga G.M."/>
            <person name="Amores F."/>
            <person name="Phillips W."/>
            <person name="Marelli J.P."/>
            <person name="May G.D."/>
            <person name="Shapiro H."/>
            <person name="Ma J."/>
            <person name="Bustamante C.D."/>
            <person name="Schnell R.J."/>
            <person name="Main D."/>
            <person name="Gilbert D."/>
            <person name="Parida L."/>
            <person name="Kuhn D.N."/>
        </authorList>
    </citation>
    <scope>NUCLEOTIDE SEQUENCE [LARGE SCALE GENOMIC DNA]</scope>
    <source>
        <strain evidence="2">cv. Matina 1-6</strain>
    </source>
</reference>
<dbReference type="EMBL" id="CM001888">
    <property type="protein sequence ID" value="EOY18404.1"/>
    <property type="molecule type" value="Genomic_DNA"/>
</dbReference>
<evidence type="ECO:0000313" key="2">
    <source>
        <dbReference type="Proteomes" id="UP000026915"/>
    </source>
</evidence>
<organism evidence="1 2">
    <name type="scientific">Theobroma cacao</name>
    <name type="common">Cacao</name>
    <name type="synonym">Cocoa</name>
    <dbReference type="NCBI Taxonomy" id="3641"/>
    <lineage>
        <taxon>Eukaryota</taxon>
        <taxon>Viridiplantae</taxon>
        <taxon>Streptophyta</taxon>
        <taxon>Embryophyta</taxon>
        <taxon>Tracheophyta</taxon>
        <taxon>Spermatophyta</taxon>
        <taxon>Magnoliopsida</taxon>
        <taxon>eudicotyledons</taxon>
        <taxon>Gunneridae</taxon>
        <taxon>Pentapetalae</taxon>
        <taxon>rosids</taxon>
        <taxon>malvids</taxon>
        <taxon>Malvales</taxon>
        <taxon>Malvaceae</taxon>
        <taxon>Byttnerioideae</taxon>
        <taxon>Theobroma</taxon>
    </lineage>
</organism>
<dbReference type="STRING" id="3641.A0A061FUC7"/>
<evidence type="ECO:0000313" key="1">
    <source>
        <dbReference type="EMBL" id="EOY18404.1"/>
    </source>
</evidence>